<dbReference type="Gene3D" id="3.40.50.300">
    <property type="entry name" value="P-loop containing nucleotide triphosphate hydrolases"/>
    <property type="match status" value="1"/>
</dbReference>
<keyword evidence="2 7" id="KW-0547">Nucleotide-binding</keyword>
<protein>
    <recommendedName>
        <fullName evidence="6">mitogen-activated protein kinase kinase</fullName>
        <ecNumber evidence="6">2.7.12.2</ecNumber>
    </recommendedName>
</protein>
<evidence type="ECO:0000256" key="1">
    <source>
        <dbReference type="ARBA" id="ARBA00022679"/>
    </source>
</evidence>
<dbReference type="RefSeq" id="WP_224192766.1">
    <property type="nucleotide sequence ID" value="NZ_JAIRAU010000023.1"/>
</dbReference>
<dbReference type="PANTHER" id="PTHR48013">
    <property type="entry name" value="DUAL SPECIFICITY MITOGEN-ACTIVATED PROTEIN KINASE KINASE 5-RELATED"/>
    <property type="match status" value="1"/>
</dbReference>
<feature type="region of interest" description="Disordered" evidence="8">
    <location>
        <begin position="1"/>
        <end position="42"/>
    </location>
</feature>
<dbReference type="InterPro" id="IPR011009">
    <property type="entry name" value="Kinase-like_dom_sf"/>
</dbReference>
<dbReference type="InterPro" id="IPR017441">
    <property type="entry name" value="Protein_kinase_ATP_BS"/>
</dbReference>
<evidence type="ECO:0000256" key="4">
    <source>
        <dbReference type="ARBA" id="ARBA00022840"/>
    </source>
</evidence>
<dbReference type="CDD" id="cd14014">
    <property type="entry name" value="STKc_PknB_like"/>
    <property type="match status" value="1"/>
</dbReference>
<dbReference type="EC" id="2.7.12.2" evidence="6"/>
<feature type="binding site" evidence="7">
    <location>
        <position position="89"/>
    </location>
    <ligand>
        <name>ATP</name>
        <dbReference type="ChEBI" id="CHEBI:30616"/>
    </ligand>
</feature>
<comment type="caution">
    <text evidence="10">The sequence shown here is derived from an EMBL/GenBank/DDBJ whole genome shotgun (WGS) entry which is preliminary data.</text>
</comment>
<dbReference type="InterPro" id="IPR008271">
    <property type="entry name" value="Ser/Thr_kinase_AS"/>
</dbReference>
<keyword evidence="11" id="KW-1185">Reference proteome</keyword>
<evidence type="ECO:0000256" key="3">
    <source>
        <dbReference type="ARBA" id="ARBA00022777"/>
    </source>
</evidence>
<reference evidence="10" key="1">
    <citation type="submission" date="2021-08" db="EMBL/GenBank/DDBJ databases">
        <authorList>
            <person name="Stevens D.C."/>
        </authorList>
    </citation>
    <scope>NUCLEOTIDE SEQUENCE</scope>
    <source>
        <strain evidence="10">DSM 53165</strain>
    </source>
</reference>
<dbReference type="Pfam" id="PF00069">
    <property type="entry name" value="Pkinase"/>
    <property type="match status" value="1"/>
</dbReference>
<keyword evidence="4 7" id="KW-0067">ATP-binding</keyword>
<dbReference type="PROSITE" id="PS50011">
    <property type="entry name" value="PROTEIN_KINASE_DOM"/>
    <property type="match status" value="1"/>
</dbReference>
<dbReference type="PANTHER" id="PTHR48013:SF18">
    <property type="entry name" value="KINASE, PUTATIVE-RELATED"/>
    <property type="match status" value="1"/>
</dbReference>
<dbReference type="Pfam" id="PF13191">
    <property type="entry name" value="AAA_16"/>
    <property type="match status" value="1"/>
</dbReference>
<evidence type="ECO:0000256" key="2">
    <source>
        <dbReference type="ARBA" id="ARBA00022741"/>
    </source>
</evidence>
<evidence type="ECO:0000256" key="8">
    <source>
        <dbReference type="SAM" id="MobiDB-lite"/>
    </source>
</evidence>
<dbReference type="SUPFAM" id="SSF56112">
    <property type="entry name" value="Protein kinase-like (PK-like)"/>
    <property type="match status" value="1"/>
</dbReference>
<dbReference type="InterPro" id="IPR041664">
    <property type="entry name" value="AAA_16"/>
</dbReference>
<name>A0ABS7TRY3_9BACT</name>
<dbReference type="SMART" id="SM00220">
    <property type="entry name" value="S_TKc"/>
    <property type="match status" value="1"/>
</dbReference>
<dbReference type="PROSITE" id="PS00108">
    <property type="entry name" value="PROTEIN_KINASE_ST"/>
    <property type="match status" value="1"/>
</dbReference>
<dbReference type="Gene3D" id="1.10.510.10">
    <property type="entry name" value="Transferase(Phosphotransferase) domain 1"/>
    <property type="match status" value="1"/>
</dbReference>
<dbReference type="EMBL" id="JAIRAU010000023">
    <property type="protein sequence ID" value="MBZ5710997.1"/>
    <property type="molecule type" value="Genomic_DNA"/>
</dbReference>
<evidence type="ECO:0000313" key="11">
    <source>
        <dbReference type="Proteomes" id="UP001139031"/>
    </source>
</evidence>
<organism evidence="10 11">
    <name type="scientific">Nannocystis pusilla</name>
    <dbReference type="NCBI Taxonomy" id="889268"/>
    <lineage>
        <taxon>Bacteria</taxon>
        <taxon>Pseudomonadati</taxon>
        <taxon>Myxococcota</taxon>
        <taxon>Polyangia</taxon>
        <taxon>Nannocystales</taxon>
        <taxon>Nannocystaceae</taxon>
        <taxon>Nannocystis</taxon>
    </lineage>
</organism>
<proteinExistence type="inferred from homology"/>
<dbReference type="SUPFAM" id="SSF52540">
    <property type="entry name" value="P-loop containing nucleoside triphosphate hydrolases"/>
    <property type="match status" value="1"/>
</dbReference>
<accession>A0ABS7TRY3</accession>
<evidence type="ECO:0000313" key="10">
    <source>
        <dbReference type="EMBL" id="MBZ5710997.1"/>
    </source>
</evidence>
<sequence length="1244" mass="135629">MFTSRTSGPRRRGTRSGGRPPAAGRLLRPSSSEAPHTTGDRVCRDIVAESAPGPFRHPRYELRGELGSGSFGVVYRAYDRERACDIAVKVLNQVHPRSLLELRSELRARADVHHPNLLQIYGLEVGPRHAFLTMELVEDAVSFVEHVRGGPDPPVERLTSASIERLVRATHGLLAALHRLHGAGFVHRDVKPQNVLVNARTGELRLADFGLAIPWAGLAATTRGGYLYGTPAYVAPELWWGAPATPAADLYSTGVMLLEALTGRRPEAAATGPMPIPERLRETLGELIPGLLVREPHRRLDASAACSQLRTLAPQLRLPQFVKIVSPVYVGRVGERAQVTALLDSSASARVWICGPSGIGKTSFVEHILSSWTGAGDGVVLRGRCHPQEHVSFRAWDEIAGQLAHHLGRERVDRELTPGEAAALRSLFPVFFQEPATEPQEAVAAPRDADLRRLAVRAFRGLLAVVSRARRLVIWVDDLQWADPDSLALLSDLLERGVGDTAWLLTYRQDDDEPAFRAGLCAAPLAPAQELELRLGPLDHGDVDRLLHDLGLPQGTADAETRELLAVLPMFAPELAATAAEGESATRPSLTSLVARRIADLDERRIRVLDTVAASPRPIPWTLLAEAVERPSELFDDFLALRQAGLLRRSQDGAGAPVWTYHDLIREARLGGLTPSAARDIHNRLIHAYDRLAPDEHEALAHHLEHAGDAPRAAQSLVLAGTRAIGQLAFASAASHLDRAFALDAVHATSWQLQTRRAECDANRGLARAAGARYEQAARLREASEGPSTTVELRSRAARELICCGQIDSGYEILRQVMHGLGTRLPRNHLGTLAWSATLRGRLLLREPKRRQGPPPPGASAHLDALWTGCTALSHINHALADVFLLRHLMLALQVGDDSHLMKSLTFEAVAEATIGGALLLRRSDRLMARARELCERRDDDYDWAWYWTSRMSRAAFDCDWPATVEHSLRAETYYDRRRYGIAWERSIARIYRAIALSMMGDMTALREVVRTTAEDARERDDPVAINGVRSGHPAILQLYDDAPDAPPDPHGGLQRGARWPEAAFTSPDYYDLIADSERLLYAGRDEEAAARVDRDWKALGQSALLRLRFVGIDARYLRARCNLRVAARAGLAARERGRLLAVVADDMRRVARSGEALAEAYAQAIAAGLAHASGDRTGTVAAHERAAAAFTARGMQAHAAAASRGAAVVRGDAAAAARAEERLAGLGVVRPARLAGVLVPSPG</sequence>
<dbReference type="InterPro" id="IPR027417">
    <property type="entry name" value="P-loop_NTPase"/>
</dbReference>
<evidence type="ECO:0000256" key="7">
    <source>
        <dbReference type="PROSITE-ProRule" id="PRU10141"/>
    </source>
</evidence>
<keyword evidence="3 10" id="KW-0418">Kinase</keyword>
<gene>
    <name evidence="10" type="ORF">K7C98_17260</name>
</gene>
<comment type="similarity">
    <text evidence="5">Belongs to the protein kinase superfamily. STE Ser/Thr protein kinase family. MAP kinase kinase subfamily.</text>
</comment>
<evidence type="ECO:0000256" key="6">
    <source>
        <dbReference type="ARBA" id="ARBA00038999"/>
    </source>
</evidence>
<dbReference type="PROSITE" id="PS00107">
    <property type="entry name" value="PROTEIN_KINASE_ATP"/>
    <property type="match status" value="1"/>
</dbReference>
<evidence type="ECO:0000256" key="5">
    <source>
        <dbReference type="ARBA" id="ARBA00038035"/>
    </source>
</evidence>
<dbReference type="Proteomes" id="UP001139031">
    <property type="component" value="Unassembled WGS sequence"/>
</dbReference>
<feature type="domain" description="Protein kinase" evidence="9">
    <location>
        <begin position="60"/>
        <end position="353"/>
    </location>
</feature>
<keyword evidence="1" id="KW-0808">Transferase</keyword>
<dbReference type="GO" id="GO:0016301">
    <property type="term" value="F:kinase activity"/>
    <property type="evidence" value="ECO:0007669"/>
    <property type="project" value="UniProtKB-KW"/>
</dbReference>
<evidence type="ECO:0000259" key="9">
    <source>
        <dbReference type="PROSITE" id="PS50011"/>
    </source>
</evidence>
<dbReference type="InterPro" id="IPR000719">
    <property type="entry name" value="Prot_kinase_dom"/>
</dbReference>